<evidence type="ECO:0000256" key="4">
    <source>
        <dbReference type="ARBA" id="ARBA00023125"/>
    </source>
</evidence>
<evidence type="ECO:0000256" key="5">
    <source>
        <dbReference type="ARBA" id="ARBA00023163"/>
    </source>
</evidence>
<reference evidence="10 11" key="1">
    <citation type="journal article" date="2023" name="Int. J. Mol. Sci.">
        <title>De Novo Assembly and Annotation of 11 Diverse Shrub Willow (Salix) Genomes Reveals Novel Gene Organization in Sex-Linked Regions.</title>
        <authorList>
            <person name="Hyden B."/>
            <person name="Feng K."/>
            <person name="Yates T.B."/>
            <person name="Jawdy S."/>
            <person name="Cereghino C."/>
            <person name="Smart L.B."/>
            <person name="Muchero W."/>
        </authorList>
    </citation>
    <scope>NUCLEOTIDE SEQUENCE [LARGE SCALE GENOMIC DNA]</scope>
    <source>
        <tissue evidence="10">Shoot tip</tissue>
    </source>
</reference>
<evidence type="ECO:0000256" key="3">
    <source>
        <dbReference type="ARBA" id="ARBA00023015"/>
    </source>
</evidence>
<dbReference type="GO" id="GO:0003700">
    <property type="term" value="F:DNA-binding transcription factor activity"/>
    <property type="evidence" value="ECO:0007669"/>
    <property type="project" value="InterPro"/>
</dbReference>
<evidence type="ECO:0000256" key="6">
    <source>
        <dbReference type="ARBA" id="ARBA00023242"/>
    </source>
</evidence>
<sequence>MRASMLGVTKRIYSSSEEESGLRRGPWTLQEDTLLTRYIARHGEGRWNMLAKCAGLKRTGKSCRLRWLNYLKPDIKRGNLTPQEQLLILELHSKWGNRWSKIAQHLPGRTDNEIKNYWRTKVQKEARQLNIEANSEKFLDAVRSFWIPRLLQKMEQASYSSSLATLDSQSQADHGISSPPSNSTVPSSLSTLLCPPESQSAHYSNLGSEKSGSETSPNVLSTNSNTISPQPETLEKNPTCSPLPGDAICGNLILSGSCYDLDGFDQASAGMGAYDNSPVECQMGEGNWVFDSMEDTLWDMDDTWHFRDLSETGILSGPCYRV</sequence>
<evidence type="ECO:0000313" key="11">
    <source>
        <dbReference type="Proteomes" id="UP001162972"/>
    </source>
</evidence>
<dbReference type="InterPro" id="IPR001005">
    <property type="entry name" value="SANT/Myb"/>
</dbReference>
<name>A0AAD6PJ32_9ROSI</name>
<dbReference type="InterPro" id="IPR009057">
    <property type="entry name" value="Homeodomain-like_sf"/>
</dbReference>
<dbReference type="InterPro" id="IPR044676">
    <property type="entry name" value="EOBI/EOBII-like_plant"/>
</dbReference>
<evidence type="ECO:0000259" key="9">
    <source>
        <dbReference type="PROSITE" id="PS51294"/>
    </source>
</evidence>
<gene>
    <name evidence="10" type="ORF">OIU84_019165</name>
</gene>
<dbReference type="EMBL" id="JAPFFJ010000003">
    <property type="protein sequence ID" value="KAJ6431834.1"/>
    <property type="molecule type" value="Genomic_DNA"/>
</dbReference>
<feature type="domain" description="HTH myb-type" evidence="9">
    <location>
        <begin position="19"/>
        <end position="71"/>
    </location>
</feature>
<dbReference type="FunFam" id="1.10.10.60:FF:000107">
    <property type="entry name" value="MYB transcription factor"/>
    <property type="match status" value="1"/>
</dbReference>
<feature type="domain" description="Myb-like" evidence="8">
    <location>
        <begin position="19"/>
        <end position="71"/>
    </location>
</feature>
<dbReference type="SUPFAM" id="SSF46689">
    <property type="entry name" value="Homeodomain-like"/>
    <property type="match status" value="1"/>
</dbReference>
<keyword evidence="11" id="KW-1185">Reference proteome</keyword>
<feature type="region of interest" description="Disordered" evidence="7">
    <location>
        <begin position="170"/>
        <end position="237"/>
    </location>
</feature>
<organism evidence="10 11">
    <name type="scientific">Salix udensis</name>
    <dbReference type="NCBI Taxonomy" id="889485"/>
    <lineage>
        <taxon>Eukaryota</taxon>
        <taxon>Viridiplantae</taxon>
        <taxon>Streptophyta</taxon>
        <taxon>Embryophyta</taxon>
        <taxon>Tracheophyta</taxon>
        <taxon>Spermatophyta</taxon>
        <taxon>Magnoliopsida</taxon>
        <taxon>eudicotyledons</taxon>
        <taxon>Gunneridae</taxon>
        <taxon>Pentapetalae</taxon>
        <taxon>rosids</taxon>
        <taxon>fabids</taxon>
        <taxon>Malpighiales</taxon>
        <taxon>Salicaceae</taxon>
        <taxon>Saliceae</taxon>
        <taxon>Salix</taxon>
    </lineage>
</organism>
<keyword evidence="6" id="KW-0539">Nucleus</keyword>
<keyword evidence="2" id="KW-0677">Repeat</keyword>
<keyword evidence="3" id="KW-0805">Transcription regulation</keyword>
<dbReference type="PANTHER" id="PTHR45675">
    <property type="entry name" value="MYB TRANSCRIPTION FACTOR-RELATED-RELATED"/>
    <property type="match status" value="1"/>
</dbReference>
<feature type="domain" description="Myb-like" evidence="8">
    <location>
        <begin position="72"/>
        <end position="122"/>
    </location>
</feature>
<dbReference type="Proteomes" id="UP001162972">
    <property type="component" value="Chromosome 10"/>
</dbReference>
<dbReference type="GO" id="GO:0003824">
    <property type="term" value="F:catalytic activity"/>
    <property type="evidence" value="ECO:0007669"/>
    <property type="project" value="InterPro"/>
</dbReference>
<keyword evidence="5" id="KW-0804">Transcription</keyword>
<feature type="compositionally biased region" description="Low complexity" evidence="7">
    <location>
        <begin position="177"/>
        <end position="198"/>
    </location>
</feature>
<evidence type="ECO:0000256" key="2">
    <source>
        <dbReference type="ARBA" id="ARBA00022737"/>
    </source>
</evidence>
<dbReference type="PROSITE" id="PS50090">
    <property type="entry name" value="MYB_LIKE"/>
    <property type="match status" value="2"/>
</dbReference>
<evidence type="ECO:0000256" key="7">
    <source>
        <dbReference type="SAM" id="MobiDB-lite"/>
    </source>
</evidence>
<dbReference type="Pfam" id="PF00249">
    <property type="entry name" value="Myb_DNA-binding"/>
    <property type="match status" value="2"/>
</dbReference>
<proteinExistence type="predicted"/>
<feature type="compositionally biased region" description="Polar residues" evidence="7">
    <location>
        <begin position="199"/>
        <end position="237"/>
    </location>
</feature>
<keyword evidence="4" id="KW-0238">DNA-binding</keyword>
<feature type="domain" description="HTH myb-type" evidence="9">
    <location>
        <begin position="72"/>
        <end position="126"/>
    </location>
</feature>
<comment type="caution">
    <text evidence="10">The sequence shown here is derived from an EMBL/GenBank/DDBJ whole genome shotgun (WGS) entry which is preliminary data.</text>
</comment>
<dbReference type="FunFam" id="1.10.10.60:FF:000011">
    <property type="entry name" value="Myb transcription factor"/>
    <property type="match status" value="1"/>
</dbReference>
<accession>A0AAD6PJ32</accession>
<dbReference type="PROSITE" id="PS00175">
    <property type="entry name" value="PG_MUTASE"/>
    <property type="match status" value="1"/>
</dbReference>
<evidence type="ECO:0000313" key="10">
    <source>
        <dbReference type="EMBL" id="KAJ6431834.1"/>
    </source>
</evidence>
<protein>
    <submittedName>
        <fullName evidence="10">Uncharacterized protein</fullName>
    </submittedName>
</protein>
<dbReference type="PANTHER" id="PTHR45675:SF30">
    <property type="entry name" value="TRANSCRIPTION FACTOR MYB62"/>
    <property type="match status" value="1"/>
</dbReference>
<evidence type="ECO:0000259" key="8">
    <source>
        <dbReference type="PROSITE" id="PS50090"/>
    </source>
</evidence>
<dbReference type="InterPro" id="IPR017930">
    <property type="entry name" value="Myb_dom"/>
</dbReference>
<dbReference type="InterPro" id="IPR001345">
    <property type="entry name" value="PG/BPGM_mutase_AS"/>
</dbReference>
<dbReference type="GO" id="GO:0043565">
    <property type="term" value="F:sequence-specific DNA binding"/>
    <property type="evidence" value="ECO:0007669"/>
    <property type="project" value="InterPro"/>
</dbReference>
<dbReference type="GO" id="GO:0005634">
    <property type="term" value="C:nucleus"/>
    <property type="evidence" value="ECO:0007669"/>
    <property type="project" value="UniProtKB-SubCell"/>
</dbReference>
<dbReference type="PROSITE" id="PS51294">
    <property type="entry name" value="HTH_MYB"/>
    <property type="match status" value="2"/>
</dbReference>
<comment type="subcellular location">
    <subcellularLocation>
        <location evidence="1">Nucleus</location>
    </subcellularLocation>
</comment>
<dbReference type="AlphaFoldDB" id="A0AAD6PJ32"/>
<dbReference type="Gene3D" id="1.10.10.60">
    <property type="entry name" value="Homeodomain-like"/>
    <property type="match status" value="2"/>
</dbReference>
<evidence type="ECO:0000256" key="1">
    <source>
        <dbReference type="ARBA" id="ARBA00004123"/>
    </source>
</evidence>
<dbReference type="SMART" id="SM00717">
    <property type="entry name" value="SANT"/>
    <property type="match status" value="2"/>
</dbReference>
<dbReference type="CDD" id="cd00167">
    <property type="entry name" value="SANT"/>
    <property type="match status" value="2"/>
</dbReference>